<evidence type="ECO:0000256" key="7">
    <source>
        <dbReference type="ARBA" id="ARBA00022786"/>
    </source>
</evidence>
<dbReference type="InterPro" id="IPR001841">
    <property type="entry name" value="Znf_RING"/>
</dbReference>
<dbReference type="PANTHER" id="PTHR11685">
    <property type="entry name" value="RBR FAMILY RING FINGER AND IBR DOMAIN-CONTAINING"/>
    <property type="match status" value="1"/>
</dbReference>
<keyword evidence="3" id="KW-0808">Transferase</keyword>
<dbReference type="GO" id="GO:0008270">
    <property type="term" value="F:zinc ion binding"/>
    <property type="evidence" value="ECO:0007669"/>
    <property type="project" value="UniProtKB-KW"/>
</dbReference>
<sequence length="638" mass="75636">MSEDFHCGSEPESEEEFNSEYESSEFEYEDEAYLDDDNMEKVEVHYTFQVSKTRMGTPTHRMKYMPVSVEDVQKSLDDKVMQLNQILQIGIDECRILLIEYDWNDDRLLEDFTSRKTEDFYKASGIISDLYAKKDNEDLLEKITDESFECNICYNSPSKKRPLEAFRLQNCNHPFCTNCYIRFIQEANANSQLLIRCPNSECNHVLRISEIEQLSEYDWQRRKKLDDQKQLENKERARVPLTEDQIREKYQKNEQDSDLSDFSDLEIGDPSEVNDSDSKKDSNDNKTIDNVEVEPAKELFNFQERMLLKEREERERRRNSTLLSKYWFNATTMYCSKNYKNFKNCPFPDCDSLVMQLGFDSSTVATLAEYTKRLLIPSVQCSHKHEFCYNCLKEDHSPCPCAIVKKWERKCKDDSETAHWIVANTKDCPKCSSPIEKNGGCNHMVCRSCQHQFCWVCLKDWACHGNMNYNCIMYDEGTQEAKVEQEKNRKSLERYMFYFRLFANQRTSFEKDKKFLEQFESRIQEIQRNSSISWIETLFYRESVDILLRARRELMWSYAIMYYIDSKCPRQLLEGVQCTLSHQVERLSMLFADTEANLNLRQKSKFLNYSSMVKKSRDSLKETYLDCITNGIIKLTRI</sequence>
<evidence type="ECO:0000256" key="2">
    <source>
        <dbReference type="ARBA" id="ARBA00012251"/>
    </source>
</evidence>
<dbReference type="FunFam" id="1.20.120.1750:FF:000002">
    <property type="entry name" value="RBR-type E3 ubiquitin transferase"/>
    <property type="match status" value="1"/>
</dbReference>
<dbReference type="InterPro" id="IPR031127">
    <property type="entry name" value="E3_UB_ligase_RBR"/>
</dbReference>
<evidence type="ECO:0000313" key="13">
    <source>
        <dbReference type="EMBL" id="QPG73077.1"/>
    </source>
</evidence>
<accession>A0A875RT21</accession>
<feature type="compositionally biased region" description="Acidic residues" evidence="10">
    <location>
        <begin position="256"/>
        <end position="275"/>
    </location>
</feature>
<protein>
    <recommendedName>
        <fullName evidence="2">RBR-type E3 ubiquitin transferase</fullName>
        <ecNumber evidence="2">2.3.2.31</ecNumber>
    </recommendedName>
</protein>
<dbReference type="CDD" id="cd20356">
    <property type="entry name" value="Rcat_RBR_HHARI-like"/>
    <property type="match status" value="1"/>
</dbReference>
<dbReference type="Pfam" id="PF01485">
    <property type="entry name" value="IBR"/>
    <property type="match status" value="1"/>
</dbReference>
<evidence type="ECO:0000256" key="9">
    <source>
        <dbReference type="PROSITE-ProRule" id="PRU00175"/>
    </source>
</evidence>
<organism evidence="13 14">
    <name type="scientific">Eeniella nana</name>
    <name type="common">Yeast</name>
    <name type="synonym">Brettanomyces nanus</name>
    <dbReference type="NCBI Taxonomy" id="13502"/>
    <lineage>
        <taxon>Eukaryota</taxon>
        <taxon>Fungi</taxon>
        <taxon>Dikarya</taxon>
        <taxon>Ascomycota</taxon>
        <taxon>Saccharomycotina</taxon>
        <taxon>Pichiomycetes</taxon>
        <taxon>Pichiales</taxon>
        <taxon>Pichiaceae</taxon>
        <taxon>Brettanomyces</taxon>
    </lineage>
</organism>
<reference evidence="13" key="1">
    <citation type="submission" date="2020-10" db="EMBL/GenBank/DDBJ databases">
        <authorList>
            <person name="Roach M.J.R."/>
        </authorList>
    </citation>
    <scope>NUCLEOTIDE SEQUENCE</scope>
    <source>
        <strain evidence="13">CBS 1945</strain>
    </source>
</reference>
<dbReference type="Pfam" id="PF22191">
    <property type="entry name" value="IBR_1"/>
    <property type="match status" value="1"/>
</dbReference>
<evidence type="ECO:0000256" key="3">
    <source>
        <dbReference type="ARBA" id="ARBA00022679"/>
    </source>
</evidence>
<evidence type="ECO:0000256" key="5">
    <source>
        <dbReference type="ARBA" id="ARBA00022737"/>
    </source>
</evidence>
<feature type="domain" description="RING-type" evidence="11">
    <location>
        <begin position="428"/>
        <end position="471"/>
    </location>
</feature>
<feature type="region of interest" description="Disordered" evidence="10">
    <location>
        <begin position="1"/>
        <end position="23"/>
    </location>
</feature>
<evidence type="ECO:0000259" key="12">
    <source>
        <dbReference type="PROSITE" id="PS51873"/>
    </source>
</evidence>
<dbReference type="Gene3D" id="1.20.120.1750">
    <property type="match status" value="1"/>
</dbReference>
<proteinExistence type="predicted"/>
<evidence type="ECO:0000256" key="4">
    <source>
        <dbReference type="ARBA" id="ARBA00022723"/>
    </source>
</evidence>
<dbReference type="Proteomes" id="UP000662931">
    <property type="component" value="Chromosome 1"/>
</dbReference>
<dbReference type="GeneID" id="62193783"/>
<keyword evidence="5" id="KW-0677">Repeat</keyword>
<feature type="region of interest" description="Disordered" evidence="10">
    <location>
        <begin position="234"/>
        <end position="290"/>
    </location>
</feature>
<feature type="compositionally biased region" description="Basic and acidic residues" evidence="10">
    <location>
        <begin position="276"/>
        <end position="290"/>
    </location>
</feature>
<dbReference type="InterPro" id="IPR044066">
    <property type="entry name" value="TRIAD_supradom"/>
</dbReference>
<dbReference type="EMBL" id="CP064812">
    <property type="protein sequence ID" value="QPG73077.1"/>
    <property type="molecule type" value="Genomic_DNA"/>
</dbReference>
<keyword evidence="14" id="KW-1185">Reference proteome</keyword>
<evidence type="ECO:0000256" key="8">
    <source>
        <dbReference type="ARBA" id="ARBA00022833"/>
    </source>
</evidence>
<dbReference type="Pfam" id="PF21235">
    <property type="entry name" value="UBA_ARI1"/>
    <property type="match status" value="1"/>
</dbReference>
<dbReference type="EC" id="2.3.2.31" evidence="2"/>
<dbReference type="InterPro" id="IPR048962">
    <property type="entry name" value="ARIH1-like_UBL"/>
</dbReference>
<dbReference type="RefSeq" id="XP_038776642.1">
    <property type="nucleotide sequence ID" value="XM_038920714.1"/>
</dbReference>
<evidence type="ECO:0000259" key="11">
    <source>
        <dbReference type="PROSITE" id="PS50089"/>
    </source>
</evidence>
<evidence type="ECO:0000313" key="14">
    <source>
        <dbReference type="Proteomes" id="UP000662931"/>
    </source>
</evidence>
<evidence type="ECO:0000256" key="10">
    <source>
        <dbReference type="SAM" id="MobiDB-lite"/>
    </source>
</evidence>
<dbReference type="InterPro" id="IPR013083">
    <property type="entry name" value="Znf_RING/FYVE/PHD"/>
</dbReference>
<comment type="catalytic activity">
    <reaction evidence="1">
        <text>[E2 ubiquitin-conjugating enzyme]-S-ubiquitinyl-L-cysteine + [acceptor protein]-L-lysine = [E2 ubiquitin-conjugating enzyme]-L-cysteine + [acceptor protein]-N(6)-ubiquitinyl-L-lysine.</text>
        <dbReference type="EC" id="2.3.2.31"/>
    </reaction>
</comment>
<dbReference type="PROSITE" id="PS50089">
    <property type="entry name" value="ZF_RING_2"/>
    <property type="match status" value="2"/>
</dbReference>
<dbReference type="PROSITE" id="PS00518">
    <property type="entry name" value="ZF_RING_1"/>
    <property type="match status" value="2"/>
</dbReference>
<feature type="compositionally biased region" description="Basic and acidic residues" evidence="10">
    <location>
        <begin position="244"/>
        <end position="255"/>
    </location>
</feature>
<dbReference type="OrthoDB" id="10009520at2759"/>
<keyword evidence="8" id="KW-0862">Zinc</keyword>
<keyword evidence="7" id="KW-0833">Ubl conjugation pathway</keyword>
<dbReference type="SMART" id="SM00647">
    <property type="entry name" value="IBR"/>
    <property type="match status" value="2"/>
</dbReference>
<feature type="domain" description="RING-type" evidence="11">
    <location>
        <begin position="150"/>
        <end position="198"/>
    </location>
</feature>
<dbReference type="SMART" id="SM00184">
    <property type="entry name" value="RING"/>
    <property type="match status" value="2"/>
</dbReference>
<feature type="compositionally biased region" description="Acidic residues" evidence="10">
    <location>
        <begin position="11"/>
        <end position="23"/>
    </location>
</feature>
<dbReference type="Gene3D" id="3.30.40.10">
    <property type="entry name" value="Zinc/RING finger domain, C3HC4 (zinc finger)"/>
    <property type="match status" value="1"/>
</dbReference>
<dbReference type="InterPro" id="IPR002867">
    <property type="entry name" value="IBR_dom"/>
</dbReference>
<dbReference type="GO" id="GO:0061630">
    <property type="term" value="F:ubiquitin protein ligase activity"/>
    <property type="evidence" value="ECO:0007669"/>
    <property type="project" value="UniProtKB-EC"/>
</dbReference>
<dbReference type="SUPFAM" id="SSF57850">
    <property type="entry name" value="RING/U-box"/>
    <property type="match status" value="2"/>
</dbReference>
<dbReference type="PROSITE" id="PS51873">
    <property type="entry name" value="TRIAD"/>
    <property type="match status" value="1"/>
</dbReference>
<evidence type="ECO:0000256" key="6">
    <source>
        <dbReference type="ARBA" id="ARBA00022771"/>
    </source>
</evidence>
<keyword evidence="4" id="KW-0479">Metal-binding</keyword>
<keyword evidence="6 9" id="KW-0863">Zinc-finger</keyword>
<gene>
    <name evidence="13" type="ORF">FOA43_000382</name>
</gene>
<evidence type="ECO:0000256" key="1">
    <source>
        <dbReference type="ARBA" id="ARBA00001798"/>
    </source>
</evidence>
<dbReference type="GO" id="GO:0016567">
    <property type="term" value="P:protein ubiquitination"/>
    <property type="evidence" value="ECO:0007669"/>
    <property type="project" value="InterPro"/>
</dbReference>
<dbReference type="AlphaFoldDB" id="A0A875RT21"/>
<dbReference type="InterPro" id="IPR017907">
    <property type="entry name" value="Znf_RING_CS"/>
</dbReference>
<dbReference type="KEGG" id="bnn:FOA43_000382"/>
<feature type="domain" description="RING-type" evidence="12">
    <location>
        <begin position="146"/>
        <end position="475"/>
    </location>
</feature>
<name>A0A875RT21_EENNA</name>